<proteinExistence type="predicted"/>
<protein>
    <submittedName>
        <fullName evidence="2">Uncharacterized protein</fullName>
    </submittedName>
</protein>
<dbReference type="AlphaFoldDB" id="A0A7R9FI42"/>
<evidence type="ECO:0000256" key="1">
    <source>
        <dbReference type="SAM" id="MobiDB-lite"/>
    </source>
</evidence>
<dbReference type="EMBL" id="OE000450">
    <property type="protein sequence ID" value="CAD7453877.1"/>
    <property type="molecule type" value="Genomic_DNA"/>
</dbReference>
<evidence type="ECO:0000313" key="2">
    <source>
        <dbReference type="EMBL" id="CAD7453877.1"/>
    </source>
</evidence>
<reference evidence="2" key="1">
    <citation type="submission" date="2020-11" db="EMBL/GenBank/DDBJ databases">
        <authorList>
            <person name="Tran Van P."/>
        </authorList>
    </citation>
    <scope>NUCLEOTIDE SEQUENCE</scope>
</reference>
<feature type="region of interest" description="Disordered" evidence="1">
    <location>
        <begin position="112"/>
        <end position="144"/>
    </location>
</feature>
<name>A0A7R9FI42_9NEOP</name>
<organism evidence="2">
    <name type="scientific">Timema tahoe</name>
    <dbReference type="NCBI Taxonomy" id="61484"/>
    <lineage>
        <taxon>Eukaryota</taxon>
        <taxon>Metazoa</taxon>
        <taxon>Ecdysozoa</taxon>
        <taxon>Arthropoda</taxon>
        <taxon>Hexapoda</taxon>
        <taxon>Insecta</taxon>
        <taxon>Pterygota</taxon>
        <taxon>Neoptera</taxon>
        <taxon>Polyneoptera</taxon>
        <taxon>Phasmatodea</taxon>
        <taxon>Timematodea</taxon>
        <taxon>Timematoidea</taxon>
        <taxon>Timematidae</taxon>
        <taxon>Timema</taxon>
    </lineage>
</organism>
<feature type="compositionally biased region" description="Basic and acidic residues" evidence="1">
    <location>
        <begin position="119"/>
        <end position="129"/>
    </location>
</feature>
<sequence>MDSSITCSSSGVVYKDKFRDSDPMKLSTSVTIAQRSFTECDIGKGDQTEGHWFCSGHLSCSPCSYCDNARKSLLAAMDDMISVSFACSISLPLVHCIMQPLIMKQGTIAPKPPRRWRQRVSETRKRVENHPQCTRSGSNPDLPIFGSLVQHKSSALDQAATEAGYSHQS</sequence>
<accession>A0A7R9FI42</accession>
<gene>
    <name evidence="2" type="ORF">TTEB3V08_LOCUS1994</name>
</gene>